<evidence type="ECO:0000313" key="3">
    <source>
        <dbReference type="Proteomes" id="UP000813463"/>
    </source>
</evidence>
<dbReference type="GeneID" id="110786010"/>
<keyword evidence="3" id="KW-1185">Reference proteome</keyword>
<gene>
    <name evidence="4" type="primary">LOC110786010</name>
</gene>
<feature type="transmembrane region" description="Helical" evidence="2">
    <location>
        <begin position="18"/>
        <end position="41"/>
    </location>
</feature>
<sequence>MCTTTTSTPSSGGLQRRIALVTAVFSVLLLLLLLHADISAVKYKIQGFHMRKLISSAINDVLPSSHRKLLSPKSIDKPTRIWDDTNRCSEVDLEINQAPGAPLPSGIPTYSVEIVNVCASGCAISQIHLRCGWFSSAFPIDPMIFKRIRFNDCVINAGRTLHSGQSFTFQYANIYSYPLSISSMSCL</sequence>
<name>A0ABM3QMX7_SPIOL</name>
<dbReference type="PANTHER" id="PTHR33184:SF67">
    <property type="entry name" value="PROTEIN TAPETUM DETERMINANT 1"/>
    <property type="match status" value="1"/>
</dbReference>
<evidence type="ECO:0000256" key="1">
    <source>
        <dbReference type="ARBA" id="ARBA00022729"/>
    </source>
</evidence>
<accession>A0ABM3QMX7</accession>
<dbReference type="Pfam" id="PF24068">
    <property type="entry name" value="TPD1_C"/>
    <property type="match status" value="1"/>
</dbReference>
<reference evidence="4" key="2">
    <citation type="submission" date="2025-08" db="UniProtKB">
        <authorList>
            <consortium name="RefSeq"/>
        </authorList>
    </citation>
    <scope>IDENTIFICATION</scope>
    <source>
        <tissue evidence="4">Leaf</tissue>
    </source>
</reference>
<keyword evidence="2" id="KW-1133">Transmembrane helix</keyword>
<keyword evidence="2" id="KW-0472">Membrane</keyword>
<keyword evidence="2" id="KW-0812">Transmembrane</keyword>
<protein>
    <submittedName>
        <fullName evidence="4">TPD1 protein homolog 1</fullName>
    </submittedName>
</protein>
<keyword evidence="1" id="KW-0732">Signal</keyword>
<dbReference type="InterPro" id="IPR040361">
    <property type="entry name" value="TPD1"/>
</dbReference>
<evidence type="ECO:0000256" key="2">
    <source>
        <dbReference type="SAM" id="Phobius"/>
    </source>
</evidence>
<dbReference type="PANTHER" id="PTHR33184">
    <property type="entry name" value="PROTEIN TAPETUM DETERMINANT 1-LIKE-RELATED"/>
    <property type="match status" value="1"/>
</dbReference>
<dbReference type="RefSeq" id="XP_056684722.1">
    <property type="nucleotide sequence ID" value="XM_056828744.1"/>
</dbReference>
<evidence type="ECO:0000313" key="4">
    <source>
        <dbReference type="RefSeq" id="XP_056684722.1"/>
    </source>
</evidence>
<organism evidence="3 4">
    <name type="scientific">Spinacia oleracea</name>
    <name type="common">Spinach</name>
    <dbReference type="NCBI Taxonomy" id="3562"/>
    <lineage>
        <taxon>Eukaryota</taxon>
        <taxon>Viridiplantae</taxon>
        <taxon>Streptophyta</taxon>
        <taxon>Embryophyta</taxon>
        <taxon>Tracheophyta</taxon>
        <taxon>Spermatophyta</taxon>
        <taxon>Magnoliopsida</taxon>
        <taxon>eudicotyledons</taxon>
        <taxon>Gunneridae</taxon>
        <taxon>Pentapetalae</taxon>
        <taxon>Caryophyllales</taxon>
        <taxon>Chenopodiaceae</taxon>
        <taxon>Chenopodioideae</taxon>
        <taxon>Anserineae</taxon>
        <taxon>Spinacia</taxon>
    </lineage>
</organism>
<reference evidence="3" key="1">
    <citation type="journal article" date="2021" name="Nat. Commun.">
        <title>Genomic analyses provide insights into spinach domestication and the genetic basis of agronomic traits.</title>
        <authorList>
            <person name="Cai X."/>
            <person name="Sun X."/>
            <person name="Xu C."/>
            <person name="Sun H."/>
            <person name="Wang X."/>
            <person name="Ge C."/>
            <person name="Zhang Z."/>
            <person name="Wang Q."/>
            <person name="Fei Z."/>
            <person name="Jiao C."/>
            <person name="Wang Q."/>
        </authorList>
    </citation>
    <scope>NUCLEOTIDE SEQUENCE [LARGE SCALE GENOMIC DNA]</scope>
    <source>
        <strain evidence="3">cv. Varoflay</strain>
    </source>
</reference>
<dbReference type="Proteomes" id="UP000813463">
    <property type="component" value="Chromosome 5"/>
</dbReference>
<proteinExistence type="predicted"/>